<sequence>MRIASQMGSHTTLSSKHRQAHCIGQKHFHSSACSNRPYTLSQLESRSIIQLSGNDTFNYLQGLVTNDVHQLADKCPSTQYCMMLNVQGRVLYDLFLYNTSCKDKSTVLIDVDKTGKEELIKLFKKYKLRKKVDVTDVSDQYKIWCQFNSAISSDSFNLPLTFHDPRVPLFGCRFVLGKNVEDMGNADLVSEEDYTRWRYQLGIPEGVLDLPPGNCLPLESNLAFMNGVNFQKGCYIGQELTARTFHTGVIRKRIVPLQLEFPAKIECDTTIVTKEKGKNAGKFRNAVGVYGLGLLRLAHLKDELTVMAKDGQIVSVKANIPNWWPYGIV</sequence>
<gene>
    <name evidence="5" type="ORF">RRG08_034610</name>
</gene>
<protein>
    <recommendedName>
        <fullName evidence="4">CAF17 C-terminal domain-containing protein</fullName>
    </recommendedName>
</protein>
<dbReference type="Proteomes" id="UP001283361">
    <property type="component" value="Unassembled WGS sequence"/>
</dbReference>
<reference evidence="5" key="1">
    <citation type="journal article" date="2023" name="G3 (Bethesda)">
        <title>A reference genome for the long-term kleptoplast-retaining sea slug Elysia crispata morphotype clarki.</title>
        <authorList>
            <person name="Eastman K.E."/>
            <person name="Pendleton A.L."/>
            <person name="Shaikh M.A."/>
            <person name="Suttiyut T."/>
            <person name="Ogas R."/>
            <person name="Tomko P."/>
            <person name="Gavelis G."/>
            <person name="Widhalm J.R."/>
            <person name="Wisecaver J.H."/>
        </authorList>
    </citation>
    <scope>NUCLEOTIDE SEQUENCE</scope>
    <source>
        <strain evidence="5">ECLA1</strain>
    </source>
</reference>
<dbReference type="Pfam" id="PF25455">
    <property type="entry name" value="Beta-barrel_CAF17_C"/>
    <property type="match status" value="1"/>
</dbReference>
<comment type="caution">
    <text evidence="5">The sequence shown here is derived from an EMBL/GenBank/DDBJ whole genome shotgun (WGS) entry which is preliminary data.</text>
</comment>
<dbReference type="GO" id="GO:0005759">
    <property type="term" value="C:mitochondrial matrix"/>
    <property type="evidence" value="ECO:0007669"/>
    <property type="project" value="TreeGrafter"/>
</dbReference>
<dbReference type="InterPro" id="IPR045179">
    <property type="entry name" value="YgfZ/GcvT"/>
</dbReference>
<dbReference type="GO" id="GO:0016226">
    <property type="term" value="P:iron-sulfur cluster assembly"/>
    <property type="evidence" value="ECO:0007669"/>
    <property type="project" value="TreeGrafter"/>
</dbReference>
<dbReference type="PANTHER" id="PTHR22602:SF0">
    <property type="entry name" value="TRANSFERASE CAF17, MITOCHONDRIAL-RELATED"/>
    <property type="match status" value="1"/>
</dbReference>
<comment type="subcellular location">
    <subcellularLocation>
        <location evidence="1">Mitochondrion</location>
    </subcellularLocation>
</comment>
<keyword evidence="2" id="KW-0809">Transit peptide</keyword>
<dbReference type="EMBL" id="JAWDGP010000724">
    <property type="protein sequence ID" value="KAK3798050.1"/>
    <property type="molecule type" value="Genomic_DNA"/>
</dbReference>
<evidence type="ECO:0000313" key="6">
    <source>
        <dbReference type="Proteomes" id="UP001283361"/>
    </source>
</evidence>
<keyword evidence="3" id="KW-0496">Mitochondrion</keyword>
<dbReference type="SUPFAM" id="SSF103025">
    <property type="entry name" value="Folate-binding domain"/>
    <property type="match status" value="1"/>
</dbReference>
<evidence type="ECO:0000256" key="3">
    <source>
        <dbReference type="ARBA" id="ARBA00023128"/>
    </source>
</evidence>
<evidence type="ECO:0000256" key="2">
    <source>
        <dbReference type="ARBA" id="ARBA00022946"/>
    </source>
</evidence>
<dbReference type="NCBIfam" id="TIGR03317">
    <property type="entry name" value="ygfZ_signature"/>
    <property type="match status" value="1"/>
</dbReference>
<feature type="domain" description="CAF17 C-terminal" evidence="4">
    <location>
        <begin position="251"/>
        <end position="326"/>
    </location>
</feature>
<dbReference type="PANTHER" id="PTHR22602">
    <property type="entry name" value="TRANSFERASE CAF17, MITOCHONDRIAL-RELATED"/>
    <property type="match status" value="1"/>
</dbReference>
<evidence type="ECO:0000259" key="4">
    <source>
        <dbReference type="Pfam" id="PF25455"/>
    </source>
</evidence>
<dbReference type="AlphaFoldDB" id="A0AAE1B1S4"/>
<organism evidence="5 6">
    <name type="scientific">Elysia crispata</name>
    <name type="common">lettuce slug</name>
    <dbReference type="NCBI Taxonomy" id="231223"/>
    <lineage>
        <taxon>Eukaryota</taxon>
        <taxon>Metazoa</taxon>
        <taxon>Spiralia</taxon>
        <taxon>Lophotrochozoa</taxon>
        <taxon>Mollusca</taxon>
        <taxon>Gastropoda</taxon>
        <taxon>Heterobranchia</taxon>
        <taxon>Euthyneura</taxon>
        <taxon>Panpulmonata</taxon>
        <taxon>Sacoglossa</taxon>
        <taxon>Placobranchoidea</taxon>
        <taxon>Plakobranchidae</taxon>
        <taxon>Elysia</taxon>
    </lineage>
</organism>
<dbReference type="InterPro" id="IPR027266">
    <property type="entry name" value="TrmE/GcvT-like"/>
</dbReference>
<proteinExistence type="predicted"/>
<dbReference type="Gene3D" id="3.30.1360.120">
    <property type="entry name" value="Probable tRNA modification gtpase trme, domain 1"/>
    <property type="match status" value="2"/>
</dbReference>
<keyword evidence="6" id="KW-1185">Reference proteome</keyword>
<evidence type="ECO:0000313" key="5">
    <source>
        <dbReference type="EMBL" id="KAK3798050.1"/>
    </source>
</evidence>
<evidence type="ECO:0000256" key="1">
    <source>
        <dbReference type="ARBA" id="ARBA00004173"/>
    </source>
</evidence>
<dbReference type="InterPro" id="IPR057460">
    <property type="entry name" value="CAF17_C"/>
</dbReference>
<accession>A0AAE1B1S4</accession>
<name>A0AAE1B1S4_9GAST</name>
<dbReference type="InterPro" id="IPR017703">
    <property type="entry name" value="YgfZ/GCV_T_CS"/>
</dbReference>